<name>A0A645H7H9_9ZZZZ</name>
<dbReference type="EMBL" id="VSSQ01088222">
    <property type="protein sequence ID" value="MPN34928.1"/>
    <property type="molecule type" value="Genomic_DNA"/>
</dbReference>
<comment type="caution">
    <text evidence="1">The sequence shown here is derived from an EMBL/GenBank/DDBJ whole genome shotgun (WGS) entry which is preliminary data.</text>
</comment>
<reference evidence="1" key="1">
    <citation type="submission" date="2019-08" db="EMBL/GenBank/DDBJ databases">
        <authorList>
            <person name="Kucharzyk K."/>
            <person name="Murdoch R.W."/>
            <person name="Higgins S."/>
            <person name="Loffler F."/>
        </authorList>
    </citation>
    <scope>NUCLEOTIDE SEQUENCE</scope>
</reference>
<dbReference type="AlphaFoldDB" id="A0A645H7H9"/>
<organism evidence="1">
    <name type="scientific">bioreactor metagenome</name>
    <dbReference type="NCBI Taxonomy" id="1076179"/>
    <lineage>
        <taxon>unclassified sequences</taxon>
        <taxon>metagenomes</taxon>
        <taxon>ecological metagenomes</taxon>
    </lineage>
</organism>
<gene>
    <name evidence="1" type="ORF">SDC9_182422</name>
</gene>
<sequence length="93" mass="10613">MIFVMNRHDQFPEAFVAHLQKRRRRAGRFPFGETETVPAAKFIPPRFRYSSFCAADMRVKVPSRQQCFAVRIPESAMQVVDGQGNSECGFDSA</sequence>
<protein>
    <submittedName>
        <fullName evidence="1">Uncharacterized protein</fullName>
    </submittedName>
</protein>
<accession>A0A645H7H9</accession>
<proteinExistence type="predicted"/>
<evidence type="ECO:0000313" key="1">
    <source>
        <dbReference type="EMBL" id="MPN34928.1"/>
    </source>
</evidence>